<sequence>MIAISITTLTDNFFSPFASAFLVYNRVVKFTRATQVYLGNIILSYLAFLLHILLFGQDDEEGYDDGLNSPFVTTMNAAEHGYSVSIFSSNGPAVNGFQNPIQIATENSEEAVALEEIFWDTTATVLQDAIDEVPTPADLPSPATFTIQDTGYKARQTKPIHKHVPFVLSRDPDEAREELFLQAMEIIRIRDQEY</sequence>
<protein>
    <submittedName>
        <fullName evidence="2">Uncharacterized protein</fullName>
    </submittedName>
</protein>
<evidence type="ECO:0000313" key="2">
    <source>
        <dbReference type="EMBL" id="GMM58045.1"/>
    </source>
</evidence>
<keyword evidence="1" id="KW-0472">Membrane</keyword>
<keyword evidence="1" id="KW-0812">Transmembrane</keyword>
<proteinExistence type="predicted"/>
<reference evidence="2 3" key="1">
    <citation type="journal article" date="2023" name="Elife">
        <title>Identification of key yeast species and microbe-microbe interactions impacting larval growth of Drosophila in the wild.</title>
        <authorList>
            <person name="Mure A."/>
            <person name="Sugiura Y."/>
            <person name="Maeda R."/>
            <person name="Honda K."/>
            <person name="Sakurai N."/>
            <person name="Takahashi Y."/>
            <person name="Watada M."/>
            <person name="Katoh T."/>
            <person name="Gotoh A."/>
            <person name="Gotoh Y."/>
            <person name="Taniguchi I."/>
            <person name="Nakamura K."/>
            <person name="Hayashi T."/>
            <person name="Katayama T."/>
            <person name="Uemura T."/>
            <person name="Hattori Y."/>
        </authorList>
    </citation>
    <scope>NUCLEOTIDE SEQUENCE [LARGE SCALE GENOMIC DNA]</scope>
    <source>
        <strain evidence="2 3">KH-74</strain>
    </source>
</reference>
<dbReference type="EMBL" id="BTGD01000018">
    <property type="protein sequence ID" value="GMM58045.1"/>
    <property type="molecule type" value="Genomic_DNA"/>
</dbReference>
<gene>
    <name evidence="2" type="ORF">DAKH74_046610</name>
</gene>
<comment type="caution">
    <text evidence="2">The sequence shown here is derived from an EMBL/GenBank/DDBJ whole genome shotgun (WGS) entry which is preliminary data.</text>
</comment>
<feature type="transmembrane region" description="Helical" evidence="1">
    <location>
        <begin position="36"/>
        <end position="55"/>
    </location>
</feature>
<dbReference type="AlphaFoldDB" id="A0AAV5S2G3"/>
<evidence type="ECO:0000313" key="3">
    <source>
        <dbReference type="Proteomes" id="UP001377567"/>
    </source>
</evidence>
<evidence type="ECO:0000256" key="1">
    <source>
        <dbReference type="SAM" id="Phobius"/>
    </source>
</evidence>
<name>A0AAV5S2G3_MAUHU</name>
<keyword evidence="3" id="KW-1185">Reference proteome</keyword>
<keyword evidence="1" id="KW-1133">Transmembrane helix</keyword>
<organism evidence="2 3">
    <name type="scientific">Maudiozyma humilis</name>
    <name type="common">Sour dough yeast</name>
    <name type="synonym">Kazachstania humilis</name>
    <dbReference type="NCBI Taxonomy" id="51915"/>
    <lineage>
        <taxon>Eukaryota</taxon>
        <taxon>Fungi</taxon>
        <taxon>Dikarya</taxon>
        <taxon>Ascomycota</taxon>
        <taxon>Saccharomycotina</taxon>
        <taxon>Saccharomycetes</taxon>
        <taxon>Saccharomycetales</taxon>
        <taxon>Saccharomycetaceae</taxon>
        <taxon>Maudiozyma</taxon>
    </lineage>
</organism>
<dbReference type="Proteomes" id="UP001377567">
    <property type="component" value="Unassembled WGS sequence"/>
</dbReference>
<accession>A0AAV5S2G3</accession>